<evidence type="ECO:0000313" key="2">
    <source>
        <dbReference type="EMBL" id="MBP2001687.1"/>
    </source>
</evidence>
<feature type="transmembrane region" description="Helical" evidence="1">
    <location>
        <begin position="296"/>
        <end position="316"/>
    </location>
</feature>
<name>A0ABS4JJ15_9BACL</name>
<feature type="transmembrane region" description="Helical" evidence="1">
    <location>
        <begin position="69"/>
        <end position="90"/>
    </location>
</feature>
<feature type="transmembrane region" description="Helical" evidence="1">
    <location>
        <begin position="27"/>
        <end position="49"/>
    </location>
</feature>
<keyword evidence="3" id="KW-1185">Reference proteome</keyword>
<keyword evidence="1" id="KW-0472">Membrane</keyword>
<evidence type="ECO:0000313" key="3">
    <source>
        <dbReference type="Proteomes" id="UP001519288"/>
    </source>
</evidence>
<feature type="transmembrane region" description="Helical" evidence="1">
    <location>
        <begin position="322"/>
        <end position="341"/>
    </location>
</feature>
<feature type="transmembrane region" description="Helical" evidence="1">
    <location>
        <begin position="138"/>
        <end position="156"/>
    </location>
</feature>
<dbReference type="Proteomes" id="UP001519288">
    <property type="component" value="Unassembled WGS sequence"/>
</dbReference>
<feature type="transmembrane region" description="Helical" evidence="1">
    <location>
        <begin position="201"/>
        <end position="220"/>
    </location>
</feature>
<feature type="transmembrane region" description="Helical" evidence="1">
    <location>
        <begin position="111"/>
        <end position="132"/>
    </location>
</feature>
<dbReference type="Pfam" id="PF05975">
    <property type="entry name" value="EcsB"/>
    <property type="match status" value="1"/>
</dbReference>
<dbReference type="InterPro" id="IPR010288">
    <property type="entry name" value="EcsB_ABC"/>
</dbReference>
<evidence type="ECO:0000256" key="1">
    <source>
        <dbReference type="SAM" id="Phobius"/>
    </source>
</evidence>
<reference evidence="2 3" key="1">
    <citation type="submission" date="2021-03" db="EMBL/GenBank/DDBJ databases">
        <title>Genomic Encyclopedia of Type Strains, Phase IV (KMG-IV): sequencing the most valuable type-strain genomes for metagenomic binning, comparative biology and taxonomic classification.</title>
        <authorList>
            <person name="Goeker M."/>
        </authorList>
    </citation>
    <scope>NUCLEOTIDE SEQUENCE [LARGE SCALE GENOMIC DNA]</scope>
    <source>
        <strain evidence="2 3">DSM 26806</strain>
    </source>
</reference>
<gene>
    <name evidence="2" type="ORF">J2Z69_002732</name>
</gene>
<dbReference type="EMBL" id="JAGGLD010000004">
    <property type="protein sequence ID" value="MBP2001687.1"/>
    <property type="molecule type" value="Genomic_DNA"/>
</dbReference>
<sequence>MMKKKEKTPIAALFRQRIRSHIGKQYSVIRSAVDFIVVIYIMIPGAFILGCVYFDKLHHVPNILYQVPFSVFISAIMICLYFGGGLILYTESADVLFLRQNPNWRKGLMQRAIVANVVMRSIEVLGVMALFIPFIRTIFHMPVGQCIWIGILILLYRCAGVTIQHHLRVYYSAWKRIGLILMTHTLLIGMVLLACSMVGKWSSVTLAISIIFLTVTVVLLRKITTVNGHFYEEVLEDERQKNRLTSWMLSSSVDKPSPVRARPLWFRQSQHLFRSTTSSARMASILIKSFLRSGPFFKMYIQFIIFGGVSCFVAPFPIDIMVGIAIILLMAYWIRSYVRLFENTDLMRILPTHRNFRRAHSIVLFTLLAPTMFVWVMSIILSILLG</sequence>
<proteinExistence type="predicted"/>
<dbReference type="RefSeq" id="WP_209863416.1">
    <property type="nucleotide sequence ID" value="NZ_JAGGLD010000004.1"/>
</dbReference>
<feature type="transmembrane region" description="Helical" evidence="1">
    <location>
        <begin position="362"/>
        <end position="385"/>
    </location>
</feature>
<feature type="transmembrane region" description="Helical" evidence="1">
    <location>
        <begin position="177"/>
        <end position="195"/>
    </location>
</feature>
<organism evidence="2 3">
    <name type="scientific">Paenibacillus shirakamiensis</name>
    <dbReference type="NCBI Taxonomy" id="1265935"/>
    <lineage>
        <taxon>Bacteria</taxon>
        <taxon>Bacillati</taxon>
        <taxon>Bacillota</taxon>
        <taxon>Bacilli</taxon>
        <taxon>Bacillales</taxon>
        <taxon>Paenibacillaceae</taxon>
        <taxon>Paenibacillus</taxon>
    </lineage>
</organism>
<comment type="caution">
    <text evidence="2">The sequence shown here is derived from an EMBL/GenBank/DDBJ whole genome shotgun (WGS) entry which is preliminary data.</text>
</comment>
<keyword evidence="1" id="KW-0812">Transmembrane</keyword>
<protein>
    <submittedName>
        <fullName evidence="2">ABC-2 type transport system permease protein</fullName>
    </submittedName>
</protein>
<accession>A0ABS4JJ15</accession>
<keyword evidence="1" id="KW-1133">Transmembrane helix</keyword>